<sequence>MDCEKEEKKFTCGCGKQYKHNRSLWSHKKKCNYEEPVCVEIKKPTDVLVVLMDRLDKKDKQLIEQEEKNKEHTETLNMIQEMAELLMAADTKNKLLKDKIVEIEDEMTHNNKTQSTQFNNLFEKYIELQETNKSLEDMLSKAHN</sequence>
<proteinExistence type="predicted"/>
<keyword evidence="2" id="KW-1185">Reference proteome</keyword>
<evidence type="ECO:0000313" key="2">
    <source>
        <dbReference type="Proteomes" id="UP000204225"/>
    </source>
</evidence>
<evidence type="ECO:0000313" key="1">
    <source>
        <dbReference type="EMBL" id="AGM15532.1"/>
    </source>
</evidence>
<protein>
    <submittedName>
        <fullName evidence="1">Uncharacterized protein</fullName>
    </submittedName>
</protein>
<dbReference type="EMBL" id="KC662249">
    <property type="protein sequence ID" value="AGM15532.1"/>
    <property type="molecule type" value="Genomic_DNA"/>
</dbReference>
<dbReference type="Proteomes" id="UP000204225">
    <property type="component" value="Segment"/>
</dbReference>
<name>A0AC59EX46_9VIRU</name>
<organism evidence="1 2">
    <name type="scientific">Phaeocystis globosa virus PgV-16T</name>
    <dbReference type="NCBI Taxonomy" id="3071227"/>
    <lineage>
        <taxon>Viruses</taxon>
        <taxon>Varidnaviria</taxon>
        <taxon>Bamfordvirae</taxon>
        <taxon>Nucleocytoviricota</taxon>
        <taxon>Megaviricetes</taxon>
        <taxon>Imitervirales</taxon>
        <taxon>Mesomimiviridae</taxon>
        <taxon>Tethysvirus</taxon>
        <taxon>Tethysvirus hollandense</taxon>
    </lineage>
</organism>
<accession>A0AC59EX46</accession>
<reference evidence="1 2" key="1">
    <citation type="journal article" date="2013" name="Proc. Natl. Acad. Sci. U.S.A.">
        <title>Genome of Phaeocystis globosa virus PgV-16T highlights the common ancestry of the largest known DNA viruses infecting eukaryotes.</title>
        <authorList>
            <person name="Santini S."/>
            <person name="Jeudy S."/>
            <person name="Bartoli J."/>
            <person name="Poirot O."/>
            <person name="Lescot M."/>
            <person name="Abergel C."/>
            <person name="Barbe V."/>
            <person name="Wommack K.E."/>
            <person name="Noordeloos A.A."/>
            <person name="Brussaard C.P."/>
            <person name="Claverie J.M."/>
        </authorList>
    </citation>
    <scope>NUCLEOTIDE SEQUENCE [LARGE SCALE GENOMIC DNA]</scope>
    <source>
        <strain evidence="1 2">16T</strain>
    </source>
</reference>
<gene>
    <name evidence="1" type="ORF">PGCG_00221</name>
</gene>